<dbReference type="InterPro" id="IPR016259">
    <property type="entry name" value="Hygromycin-B_Kinase"/>
</dbReference>
<evidence type="ECO:0000313" key="2">
    <source>
        <dbReference type="EMBL" id="TPH17651.1"/>
    </source>
</evidence>
<evidence type="ECO:0000313" key="3">
    <source>
        <dbReference type="Proteomes" id="UP000315303"/>
    </source>
</evidence>
<dbReference type="GO" id="GO:0016740">
    <property type="term" value="F:transferase activity"/>
    <property type="evidence" value="ECO:0007669"/>
    <property type="project" value="UniProtKB-KW"/>
</dbReference>
<dbReference type="InterPro" id="IPR002575">
    <property type="entry name" value="Aminoglycoside_PTrfase"/>
</dbReference>
<dbReference type="PANTHER" id="PTHR21310:SF15">
    <property type="entry name" value="AMINOGLYCOSIDE PHOSPHOTRANSFERASE DOMAIN-CONTAINING PROTEIN"/>
    <property type="match status" value="1"/>
</dbReference>
<dbReference type="AlphaFoldDB" id="A0A502L5V0"/>
<gene>
    <name evidence="2" type="ORF">EPA86_03625</name>
</gene>
<feature type="domain" description="Aminoglycoside phosphotransferase" evidence="1">
    <location>
        <begin position="58"/>
        <end position="236"/>
    </location>
</feature>
<dbReference type="Pfam" id="PF01636">
    <property type="entry name" value="APH"/>
    <property type="match status" value="1"/>
</dbReference>
<dbReference type="InterPro" id="IPR051678">
    <property type="entry name" value="AGP_Transferase"/>
</dbReference>
<dbReference type="EMBL" id="SAWY01000007">
    <property type="protein sequence ID" value="TPH17651.1"/>
    <property type="molecule type" value="Genomic_DNA"/>
</dbReference>
<name>A0A502L5V0_9GAMM</name>
<keyword evidence="2" id="KW-0808">Transferase</keyword>
<organism evidence="2 3">
    <name type="scientific">Litorilituus lipolyticus</name>
    <dbReference type="NCBI Taxonomy" id="2491017"/>
    <lineage>
        <taxon>Bacteria</taxon>
        <taxon>Pseudomonadati</taxon>
        <taxon>Pseudomonadota</taxon>
        <taxon>Gammaproteobacteria</taxon>
        <taxon>Alteromonadales</taxon>
        <taxon>Colwelliaceae</taxon>
        <taxon>Litorilituus</taxon>
    </lineage>
</organism>
<dbReference type="RefSeq" id="WP_140602010.1">
    <property type="nucleotide sequence ID" value="NZ_SAWY01000007.1"/>
</dbReference>
<evidence type="ECO:0000259" key="1">
    <source>
        <dbReference type="Pfam" id="PF01636"/>
    </source>
</evidence>
<keyword evidence="3" id="KW-1185">Reference proteome</keyword>
<comment type="caution">
    <text evidence="2">The sequence shown here is derived from an EMBL/GenBank/DDBJ whole genome shotgun (WGS) entry which is preliminary data.</text>
</comment>
<dbReference type="PIRSF" id="PIRSF000707">
    <property type="entry name" value="Hygromycin-B_kinase"/>
    <property type="match status" value="1"/>
</dbReference>
<dbReference type="SUPFAM" id="SSF56112">
    <property type="entry name" value="Protein kinase-like (PK-like)"/>
    <property type="match status" value="1"/>
</dbReference>
<protein>
    <submittedName>
        <fullName evidence="2">Aminoglycoside phosphotransferase family protein</fullName>
    </submittedName>
</protein>
<reference evidence="2 3" key="1">
    <citation type="submission" date="2019-01" db="EMBL/GenBank/DDBJ databases">
        <title>Litorilituus lipolytica sp. nov., isolated from intertidal sand of the Yellow Sea in China.</title>
        <authorList>
            <person name="Liu A."/>
        </authorList>
    </citation>
    <scope>NUCLEOTIDE SEQUENCE [LARGE SCALE GENOMIC DNA]</scope>
    <source>
        <strain evidence="2 3">RZ04</strain>
    </source>
</reference>
<dbReference type="PANTHER" id="PTHR21310">
    <property type="entry name" value="AMINOGLYCOSIDE PHOSPHOTRANSFERASE-RELATED-RELATED"/>
    <property type="match status" value="1"/>
</dbReference>
<dbReference type="Proteomes" id="UP000315303">
    <property type="component" value="Unassembled WGS sequence"/>
</dbReference>
<accession>A0A502L5V0</accession>
<proteinExistence type="predicted"/>
<sequence>MVKLPNQPSYQHACEIIDNFALSFWLPLLETLQEDYALGAGQWHRINEGGNALFDLNDAYIVKVVPPNWISQGLKEIDINSILVEDLSVERPALIAHGEINGWLYLVMTKLSGICLAEIWPGLTQQEKLPIIKQVGQLMREFSQVKPLQVSCLSVDWSTYIARLKEDCLARHKRNKLDDHLYQQITSYLEEHLSDLQIDNNCFIHMDLHPWNLMAQQNGSQWAISGVLDFGDAIIGKSHLYEVLTPCCFMVQGDKVLYKAMIEQYGIISTEKMDEMQDVLMSLALIREASDINFVMGQVPKIGKRDNWSTIARELFPLIN</sequence>
<dbReference type="InterPro" id="IPR011009">
    <property type="entry name" value="Kinase-like_dom_sf"/>
</dbReference>
<dbReference type="OrthoDB" id="2801014at2"/>
<dbReference type="Gene3D" id="3.90.1200.10">
    <property type="match status" value="1"/>
</dbReference>